<keyword evidence="8 11" id="KW-0378">Hydrolase</keyword>
<evidence type="ECO:0000256" key="11">
    <source>
        <dbReference type="RuleBase" id="RU004386"/>
    </source>
</evidence>
<evidence type="ECO:0000256" key="12">
    <source>
        <dbReference type="SAM" id="MobiDB-lite"/>
    </source>
</evidence>
<reference evidence="13" key="1">
    <citation type="submission" date="2022-08" db="EMBL/GenBank/DDBJ databases">
        <title>Novel sulfate-reducing endosymbionts in the free-living metamonad Anaeramoeba.</title>
        <authorList>
            <person name="Jerlstrom-Hultqvist J."/>
            <person name="Cepicka I."/>
            <person name="Gallot-Lavallee L."/>
            <person name="Salas-Leiva D."/>
            <person name="Curtis B.A."/>
            <person name="Zahonova K."/>
            <person name="Pipaliya S."/>
            <person name="Dacks J."/>
            <person name="Roger A.J."/>
        </authorList>
    </citation>
    <scope>NUCLEOTIDE SEQUENCE</scope>
    <source>
        <strain evidence="13">Schooner1</strain>
    </source>
</reference>
<dbReference type="NCBIfam" id="NF002759">
    <property type="entry name" value="PRK02813.1"/>
    <property type="match status" value="1"/>
</dbReference>
<keyword evidence="6 11" id="KW-0645">Protease</keyword>
<evidence type="ECO:0000256" key="7">
    <source>
        <dbReference type="ARBA" id="ARBA00022723"/>
    </source>
</evidence>
<dbReference type="CDD" id="cd05658">
    <property type="entry name" value="M18_DAP"/>
    <property type="match status" value="1"/>
</dbReference>
<evidence type="ECO:0000256" key="3">
    <source>
        <dbReference type="ARBA" id="ARBA00008290"/>
    </source>
</evidence>
<proteinExistence type="inferred from homology"/>
<evidence type="ECO:0000256" key="9">
    <source>
        <dbReference type="ARBA" id="ARBA00022833"/>
    </source>
</evidence>
<dbReference type="PANTHER" id="PTHR28570">
    <property type="entry name" value="ASPARTYL AMINOPEPTIDASE"/>
    <property type="match status" value="1"/>
</dbReference>
<keyword evidence="14" id="KW-1185">Reference proteome</keyword>
<evidence type="ECO:0000313" key="13">
    <source>
        <dbReference type="EMBL" id="KAJ6239917.1"/>
    </source>
</evidence>
<dbReference type="Gene3D" id="2.30.250.10">
    <property type="entry name" value="Aminopeptidase i, Domain 2"/>
    <property type="match status" value="1"/>
</dbReference>
<dbReference type="GO" id="GO:0004177">
    <property type="term" value="F:aminopeptidase activity"/>
    <property type="evidence" value="ECO:0007669"/>
    <property type="project" value="UniProtKB-KW"/>
</dbReference>
<evidence type="ECO:0000256" key="8">
    <source>
        <dbReference type="ARBA" id="ARBA00022801"/>
    </source>
</evidence>
<evidence type="ECO:0000256" key="4">
    <source>
        <dbReference type="ARBA" id="ARBA00011965"/>
    </source>
</evidence>
<evidence type="ECO:0000256" key="2">
    <source>
        <dbReference type="ARBA" id="ARBA00001947"/>
    </source>
</evidence>
<comment type="similarity">
    <text evidence="3 11">Belongs to the peptidase M18 family.</text>
</comment>
<dbReference type="PANTHER" id="PTHR28570:SF3">
    <property type="entry name" value="ASPARTYL AMINOPEPTIDASE"/>
    <property type="match status" value="1"/>
</dbReference>
<dbReference type="SUPFAM" id="SSF53187">
    <property type="entry name" value="Zn-dependent exopeptidases"/>
    <property type="match status" value="1"/>
</dbReference>
<dbReference type="InterPro" id="IPR001948">
    <property type="entry name" value="Peptidase_M18"/>
</dbReference>
<keyword evidence="5 11" id="KW-0031">Aminopeptidase</keyword>
<dbReference type="Gene3D" id="3.40.630.10">
    <property type="entry name" value="Zn peptidases"/>
    <property type="match status" value="1"/>
</dbReference>
<evidence type="ECO:0000256" key="10">
    <source>
        <dbReference type="ARBA" id="ARBA00023049"/>
    </source>
</evidence>
<evidence type="ECO:0000256" key="1">
    <source>
        <dbReference type="ARBA" id="ARBA00001335"/>
    </source>
</evidence>
<dbReference type="PRINTS" id="PR00932">
    <property type="entry name" value="AMINO1PTASE"/>
</dbReference>
<dbReference type="EC" id="3.4.11.21" evidence="4"/>
<comment type="catalytic activity">
    <reaction evidence="1">
        <text>Release of an N-terminal aspartate or glutamate from a peptide, with a preference for aspartate.</text>
        <dbReference type="EC" id="3.4.11.21"/>
    </reaction>
</comment>
<comment type="cofactor">
    <cofactor evidence="2">
        <name>Zn(2+)</name>
        <dbReference type="ChEBI" id="CHEBI:29105"/>
    </cofactor>
</comment>
<evidence type="ECO:0000256" key="6">
    <source>
        <dbReference type="ARBA" id="ARBA00022670"/>
    </source>
</evidence>
<dbReference type="InterPro" id="IPR023358">
    <property type="entry name" value="Peptidase_M18_dom2"/>
</dbReference>
<keyword evidence="9 11" id="KW-0862">Zinc</keyword>
<keyword evidence="10 11" id="KW-0482">Metalloprotease</keyword>
<name>A0ABQ8Y517_9EUKA</name>
<gene>
    <name evidence="13" type="ORF">M0813_24838</name>
</gene>
<dbReference type="Pfam" id="PF02127">
    <property type="entry name" value="Peptidase_M18"/>
    <property type="match status" value="1"/>
</dbReference>
<evidence type="ECO:0000313" key="14">
    <source>
        <dbReference type="Proteomes" id="UP001150062"/>
    </source>
</evidence>
<dbReference type="Proteomes" id="UP001150062">
    <property type="component" value="Unassembled WGS sequence"/>
</dbReference>
<protein>
    <recommendedName>
        <fullName evidence="4">aspartyl aminopeptidase</fullName>
        <ecNumber evidence="4">3.4.11.21</ecNumber>
    </recommendedName>
</protein>
<evidence type="ECO:0000256" key="5">
    <source>
        <dbReference type="ARBA" id="ARBA00022438"/>
    </source>
</evidence>
<feature type="region of interest" description="Disordered" evidence="12">
    <location>
        <begin position="191"/>
        <end position="222"/>
    </location>
</feature>
<organism evidence="13 14">
    <name type="scientific">Anaeramoeba flamelloides</name>
    <dbReference type="NCBI Taxonomy" id="1746091"/>
    <lineage>
        <taxon>Eukaryota</taxon>
        <taxon>Metamonada</taxon>
        <taxon>Anaeramoebidae</taxon>
        <taxon>Anaeramoeba</taxon>
    </lineage>
</organism>
<dbReference type="EMBL" id="JAOAOG010000216">
    <property type="protein sequence ID" value="KAJ6239917.1"/>
    <property type="molecule type" value="Genomic_DNA"/>
</dbReference>
<sequence length="491" mass="55671">MSKEYSNHFVKFLNNSPTQYHVVRELKTMLLDSGFIELKEKEMWSDKLEKGKSYFLTRGDASIVAFSVGGEFDPKNGFSIVCAHTDSPGLRIKPVSKKESQGSVQIAVSTYGGGMWFTWFDRDLTLAGKVLVRKDSKVTQHLIHIKKPLLNIPNLAVHLHHSVNRRGFKPNFETNFVPVLATEISTALLDRPKNDKKEKEKQKEQEIELEKEKEKEKENEKEKIKHHPLLLKIISEELSIEPEQIIDFDISVVPSQSAQIGGYFSEFLYSDRLDNLVSTYTSITSLIDSNDKSLATEKTVRVAVCFDNEEIGSNTLRGANSTLLRSILKNITYQFVKKEQKKIRSEIFDISLRNSYLLSADSCHAVHPNYTSYHEKRHVCKINEGIIIETNYEGDTTTELISRYILKAIAKNNQISIQDAIIINETGGGSTLGPMLSTQLGITSSDIGIPSWGMHSVRETAGTTDIFNLKKLFIGFFKNYYDIFQTIQDID</sequence>
<dbReference type="SUPFAM" id="SSF101821">
    <property type="entry name" value="Aminopeptidase/glucanase lid domain"/>
    <property type="match status" value="1"/>
</dbReference>
<comment type="caution">
    <text evidence="13">The sequence shown here is derived from an EMBL/GenBank/DDBJ whole genome shotgun (WGS) entry which is preliminary data.</text>
</comment>
<accession>A0ABQ8Y517</accession>
<keyword evidence="7 11" id="KW-0479">Metal-binding</keyword>